<dbReference type="OrthoDB" id="1673781at2759"/>
<dbReference type="InterPro" id="IPR008207">
    <property type="entry name" value="Sig_transdc_His_kin_Hpt_dom"/>
</dbReference>
<protein>
    <recommendedName>
        <fullName evidence="4">Histidine-containing phosphotransfer protein</fullName>
    </recommendedName>
</protein>
<sequence length="260" mass="30183">MHRQVALSRQSLFDQGLLDEQFLQLEELQDDANPNFVEEVVTLYYRDSARLILNIEQALERKPLDFNKLDSLMHQFKGSSSSIGAKKVKAECTLFREYCRAGNREGCFKTFQQLKREYAALKKKLEAYFQGLLDEQFLQLEELQDDANPNFVEEVVTLYYRDSARLILNIEQALERKPLDFNKLDSLMHQFKGSSSSIGAKKVKAECTLFREYCRAGNREGCFKTFQQLKREYAALKKKLEAYFQLARQVGPTVTACRPN</sequence>
<dbReference type="Gene3D" id="1.20.120.160">
    <property type="entry name" value="HPT domain"/>
    <property type="match status" value="2"/>
</dbReference>
<dbReference type="GO" id="GO:0000160">
    <property type="term" value="P:phosphorelay signal transduction system"/>
    <property type="evidence" value="ECO:0007669"/>
    <property type="project" value="UniProtKB-UniRule"/>
</dbReference>
<dbReference type="Proteomes" id="UP000027138">
    <property type="component" value="Unassembled WGS sequence"/>
</dbReference>
<evidence type="ECO:0000256" key="2">
    <source>
        <dbReference type="ARBA" id="ARBA00023012"/>
    </source>
</evidence>
<dbReference type="PANTHER" id="PTHR28242">
    <property type="entry name" value="PHOSPHORELAY INTERMEDIATE PROTEIN YPD1"/>
    <property type="match status" value="1"/>
</dbReference>
<dbReference type="STRING" id="180498.A0A067KXD1"/>
<dbReference type="SUPFAM" id="SSF47226">
    <property type="entry name" value="Histidine-containing phosphotransfer domain, HPT domain"/>
    <property type="match status" value="2"/>
</dbReference>
<dbReference type="PANTHER" id="PTHR28242:SF43">
    <property type="entry name" value="HISTIDINE-CONTAINING PHOSPHOTRANSFER PROTEIN 4"/>
    <property type="match status" value="1"/>
</dbReference>
<feature type="domain" description="HPt" evidence="5">
    <location>
        <begin position="148"/>
        <end position="243"/>
    </location>
</feature>
<dbReference type="EMBL" id="KK914327">
    <property type="protein sequence ID" value="KDP40861.1"/>
    <property type="molecule type" value="Genomic_DNA"/>
</dbReference>
<comment type="function">
    <text evidence="4">Functions as a two-component phosphorelay mediators between cytokinin sensor histidine kinases and response regulators (B-type ARRs). Plays an important role in propagating cytokinin signal transduction.</text>
</comment>
<dbReference type="GO" id="GO:0005829">
    <property type="term" value="C:cytosol"/>
    <property type="evidence" value="ECO:0007669"/>
    <property type="project" value="UniProtKB-SubCell"/>
</dbReference>
<evidence type="ECO:0000256" key="4">
    <source>
        <dbReference type="RuleBase" id="RU369004"/>
    </source>
</evidence>
<dbReference type="Pfam" id="PF01627">
    <property type="entry name" value="Hpt"/>
    <property type="match status" value="2"/>
</dbReference>
<name>A0A067KXD1_JATCU</name>
<evidence type="ECO:0000313" key="7">
    <source>
        <dbReference type="Proteomes" id="UP000027138"/>
    </source>
</evidence>
<feature type="domain" description="HPt" evidence="5">
    <location>
        <begin position="33"/>
        <end position="128"/>
    </location>
</feature>
<comment type="domain">
    <text evidence="4">Histidine-containing phosphotransfer domain (HPt) contains an active histidine that mediates the phosphotransfer.</text>
</comment>
<reference evidence="6 7" key="1">
    <citation type="journal article" date="2014" name="PLoS ONE">
        <title>Global Analysis of Gene Expression Profiles in Physic Nut (Jatropha curcas L.) Seedlings Exposed to Salt Stress.</title>
        <authorList>
            <person name="Zhang L."/>
            <person name="Zhang C."/>
            <person name="Wu P."/>
            <person name="Chen Y."/>
            <person name="Li M."/>
            <person name="Jiang H."/>
            <person name="Wu G."/>
        </authorList>
    </citation>
    <scope>NUCLEOTIDE SEQUENCE [LARGE SCALE GENOMIC DNA]</scope>
    <source>
        <strain evidence="7">cv. GZQX0401</strain>
        <tissue evidence="6">Young leaves</tissue>
    </source>
</reference>
<organism evidence="6 7">
    <name type="scientific">Jatropha curcas</name>
    <name type="common">Barbados nut</name>
    <dbReference type="NCBI Taxonomy" id="180498"/>
    <lineage>
        <taxon>Eukaryota</taxon>
        <taxon>Viridiplantae</taxon>
        <taxon>Streptophyta</taxon>
        <taxon>Embryophyta</taxon>
        <taxon>Tracheophyta</taxon>
        <taxon>Spermatophyta</taxon>
        <taxon>Magnoliopsida</taxon>
        <taxon>eudicotyledons</taxon>
        <taxon>Gunneridae</taxon>
        <taxon>Pentapetalae</taxon>
        <taxon>rosids</taxon>
        <taxon>fabids</taxon>
        <taxon>Malpighiales</taxon>
        <taxon>Euphorbiaceae</taxon>
        <taxon>Crotonoideae</taxon>
        <taxon>Jatropheae</taxon>
        <taxon>Jatropha</taxon>
    </lineage>
</organism>
<comment type="subcellular location">
    <subcellularLocation>
        <location evidence="4">Cytoplasm</location>
        <location evidence="4">Cytosol</location>
    </subcellularLocation>
    <subcellularLocation>
        <location evidence="4">Nucleus</location>
    </subcellularLocation>
</comment>
<dbReference type="InterPro" id="IPR036641">
    <property type="entry name" value="HPT_dom_sf"/>
</dbReference>
<evidence type="ECO:0000256" key="1">
    <source>
        <dbReference type="ARBA" id="ARBA00022864"/>
    </source>
</evidence>
<keyword evidence="3" id="KW-0597">Phosphoprotein</keyword>
<gene>
    <name evidence="6" type="ORF">JCGZ_24860</name>
</gene>
<keyword evidence="7" id="KW-1185">Reference proteome</keyword>
<dbReference type="GO" id="GO:0009927">
    <property type="term" value="F:histidine phosphotransfer kinase activity"/>
    <property type="evidence" value="ECO:0007669"/>
    <property type="project" value="UniProtKB-UniRule"/>
</dbReference>
<dbReference type="GO" id="GO:0005634">
    <property type="term" value="C:nucleus"/>
    <property type="evidence" value="ECO:0007669"/>
    <property type="project" value="UniProtKB-SubCell"/>
</dbReference>
<dbReference type="GO" id="GO:0009736">
    <property type="term" value="P:cytokinin-activated signaling pathway"/>
    <property type="evidence" value="ECO:0007669"/>
    <property type="project" value="UniProtKB-KW"/>
</dbReference>
<dbReference type="PROSITE" id="PS50894">
    <property type="entry name" value="HPT"/>
    <property type="match status" value="2"/>
</dbReference>
<keyword evidence="1 4" id="KW-0932">Cytokinin signaling pathway</keyword>
<keyword evidence="2 4" id="KW-0902">Two-component regulatory system</keyword>
<feature type="modified residue" description="Phosphohistidine" evidence="3">
    <location>
        <position position="74"/>
    </location>
</feature>
<evidence type="ECO:0000259" key="5">
    <source>
        <dbReference type="PROSITE" id="PS50894"/>
    </source>
</evidence>
<proteinExistence type="predicted"/>
<dbReference type="GO" id="GO:0043424">
    <property type="term" value="F:protein histidine kinase binding"/>
    <property type="evidence" value="ECO:0007669"/>
    <property type="project" value="UniProtKB-UniRule"/>
</dbReference>
<dbReference type="AlphaFoldDB" id="A0A067KXD1"/>
<dbReference type="FunFam" id="1.20.120.160:FF:000005">
    <property type="entry name" value="Histidine-containing phosphotransfer protein 4"/>
    <property type="match status" value="2"/>
</dbReference>
<evidence type="ECO:0000256" key="3">
    <source>
        <dbReference type="PROSITE-ProRule" id="PRU00110"/>
    </source>
</evidence>
<feature type="modified residue" description="Phosphohistidine" evidence="3">
    <location>
        <position position="189"/>
    </location>
</feature>
<evidence type="ECO:0000313" key="6">
    <source>
        <dbReference type="EMBL" id="KDP40861.1"/>
    </source>
</evidence>
<dbReference type="InterPro" id="IPR045871">
    <property type="entry name" value="AHP1-5/YPD1"/>
</dbReference>
<accession>A0A067KXD1</accession>